<evidence type="ECO:0000256" key="1">
    <source>
        <dbReference type="SAM" id="MobiDB-lite"/>
    </source>
</evidence>
<evidence type="ECO:0000313" key="3">
    <source>
        <dbReference type="Proteomes" id="UP000007435"/>
    </source>
</evidence>
<dbReference type="PANTHER" id="PTHR32305:SF15">
    <property type="entry name" value="PROTEIN RHSA-RELATED"/>
    <property type="match status" value="1"/>
</dbReference>
<proteinExistence type="predicted"/>
<organism evidence="2 3">
    <name type="scientific">Leadbetterella byssophila (strain DSM 17132 / JCM 16389 / KACC 11308 / NBRC 106382 / 4M15)</name>
    <dbReference type="NCBI Taxonomy" id="649349"/>
    <lineage>
        <taxon>Bacteria</taxon>
        <taxon>Pseudomonadati</taxon>
        <taxon>Bacteroidota</taxon>
        <taxon>Cytophagia</taxon>
        <taxon>Cytophagales</taxon>
        <taxon>Leadbetterellaceae</taxon>
        <taxon>Leadbetterella</taxon>
    </lineage>
</organism>
<dbReference type="EMBL" id="CP002305">
    <property type="protein sequence ID" value="ADQ18101.1"/>
    <property type="molecule type" value="Genomic_DNA"/>
</dbReference>
<dbReference type="Pfam" id="PF15659">
    <property type="entry name" value="Toxin-JAB1"/>
    <property type="match status" value="1"/>
</dbReference>
<accession>E4RXN7</accession>
<dbReference type="Gene3D" id="2.180.10.10">
    <property type="entry name" value="RHS repeat-associated core"/>
    <property type="match status" value="1"/>
</dbReference>
<dbReference type="InterPro" id="IPR028218">
    <property type="entry name" value="Toxin-JAB1"/>
</dbReference>
<sequence length="285" mass="31913">MDSPPERYGHGEFFPEPLGDAGEGDDLNRVDFGARTYNPTIGRFDRIDPLADQRVWISTYNYVQNNPITRIDPDGAFDEYAMKDDGRVELVKRTDDKFDRLTASSGNEIKINKAKSTDGTIISQLSKEDSGGFSMGTTTNATDARNLYNFMDANSTRGIEFSLTGSMENGKVNYSVSTSHDLLSTSFGKIGIKPSNLIFHIHNHDGPLDHGNVTGPSLEDSNAATRTLNSVGRSSSMFPRFFISLENGNMREYFHTGKRSENTNMNIKTVNLRNIKKYDYFKKNR</sequence>
<dbReference type="PANTHER" id="PTHR32305">
    <property type="match status" value="1"/>
</dbReference>
<dbReference type="HOGENOM" id="CLU_975887_0_0_10"/>
<dbReference type="Proteomes" id="UP000007435">
    <property type="component" value="Chromosome"/>
</dbReference>
<dbReference type="RefSeq" id="WP_013409141.1">
    <property type="nucleotide sequence ID" value="NC_014655.1"/>
</dbReference>
<protein>
    <recommendedName>
        <fullName evidence="4">RHS repeat-associated core domain-containing protein</fullName>
    </recommendedName>
</protein>
<feature type="region of interest" description="Disordered" evidence="1">
    <location>
        <begin position="1"/>
        <end position="26"/>
    </location>
</feature>
<evidence type="ECO:0000313" key="2">
    <source>
        <dbReference type="EMBL" id="ADQ18101.1"/>
    </source>
</evidence>
<dbReference type="AlphaFoldDB" id="E4RXN7"/>
<keyword evidence="3" id="KW-1185">Reference proteome</keyword>
<reference evidence="2 3" key="2">
    <citation type="journal article" date="2011" name="Stand. Genomic Sci.">
        <title>Complete genome sequence of Leadbetterella byssophila type strain (4M15).</title>
        <authorList>
            <person name="Abt B."/>
            <person name="Teshima H."/>
            <person name="Lucas S."/>
            <person name="Lapidus A."/>
            <person name="Del Rio T.G."/>
            <person name="Nolan M."/>
            <person name="Tice H."/>
            <person name="Cheng J.F."/>
            <person name="Pitluck S."/>
            <person name="Liolios K."/>
            <person name="Pagani I."/>
            <person name="Ivanova N."/>
            <person name="Mavromatis K."/>
            <person name="Pati A."/>
            <person name="Tapia R."/>
            <person name="Han C."/>
            <person name="Goodwin L."/>
            <person name="Chen A."/>
            <person name="Palaniappan K."/>
            <person name="Land M."/>
            <person name="Hauser L."/>
            <person name="Chang Y.J."/>
            <person name="Jeffries C.D."/>
            <person name="Rohde M."/>
            <person name="Goker M."/>
            <person name="Tindall B.J."/>
            <person name="Detter J.C."/>
            <person name="Woyke T."/>
            <person name="Bristow J."/>
            <person name="Eisen J.A."/>
            <person name="Markowitz V."/>
            <person name="Hugenholtz P."/>
            <person name="Klenk H.P."/>
            <person name="Kyrpides N.C."/>
        </authorList>
    </citation>
    <scope>NUCLEOTIDE SEQUENCE [LARGE SCALE GENOMIC DNA]</scope>
    <source>
        <strain evidence="3">DSM 17132 / JCM 16389 / KACC 11308 / NBRC 106382 / 4M15</strain>
    </source>
</reference>
<dbReference type="eggNOG" id="COG3209">
    <property type="taxonomic scope" value="Bacteria"/>
</dbReference>
<gene>
    <name evidence="2" type="ordered locus">Lbys_2433</name>
</gene>
<evidence type="ECO:0008006" key="4">
    <source>
        <dbReference type="Google" id="ProtNLM"/>
    </source>
</evidence>
<reference key="1">
    <citation type="submission" date="2010-11" db="EMBL/GenBank/DDBJ databases">
        <title>The complete genome of Leadbetterella byssophila DSM 17132.</title>
        <authorList>
            <consortium name="US DOE Joint Genome Institute (JGI-PGF)"/>
            <person name="Lucas S."/>
            <person name="Copeland A."/>
            <person name="Lapidus A."/>
            <person name="Glavina del Rio T."/>
            <person name="Dalin E."/>
            <person name="Tice H."/>
            <person name="Bruce D."/>
            <person name="Goodwin L."/>
            <person name="Pitluck S."/>
            <person name="Kyrpides N."/>
            <person name="Mavromatis K."/>
            <person name="Ivanova N."/>
            <person name="Teshima H."/>
            <person name="Brettin T."/>
            <person name="Detter J.C."/>
            <person name="Han C."/>
            <person name="Tapia R."/>
            <person name="Land M."/>
            <person name="Hauser L."/>
            <person name="Markowitz V."/>
            <person name="Cheng J.-F."/>
            <person name="Hugenholtz P."/>
            <person name="Woyke T."/>
            <person name="Wu D."/>
            <person name="Tindall B."/>
            <person name="Pomrenke H.G."/>
            <person name="Brambilla E."/>
            <person name="Klenk H.-P."/>
            <person name="Eisen J.A."/>
        </authorList>
    </citation>
    <scope>NUCLEOTIDE SEQUENCE [LARGE SCALE GENOMIC DNA]</scope>
    <source>
        <strain>DSM 17132</strain>
    </source>
</reference>
<dbReference type="STRING" id="649349.Lbys_2433"/>
<feature type="compositionally biased region" description="Basic and acidic residues" evidence="1">
    <location>
        <begin position="1"/>
        <end position="10"/>
    </location>
</feature>
<name>E4RXN7_LEAB4</name>
<dbReference type="KEGG" id="lby:Lbys_2433"/>
<dbReference type="InterPro" id="IPR050708">
    <property type="entry name" value="T6SS_VgrG/RHS"/>
</dbReference>
<dbReference type="InterPro" id="IPR022385">
    <property type="entry name" value="Rhs_assc_core"/>
</dbReference>
<dbReference type="NCBIfam" id="TIGR03696">
    <property type="entry name" value="Rhs_assc_core"/>
    <property type="match status" value="1"/>
</dbReference>